<reference evidence="1 2" key="1">
    <citation type="submission" date="2021-01" db="EMBL/GenBank/DDBJ databases">
        <title>Whole genome sequence of Paenibacillus sonchi LMG 24727 for comparative genomics.</title>
        <authorList>
            <person name="Lee G."/>
            <person name="Kim M.-J."/>
            <person name="Lim K."/>
            <person name="Shin J.-H."/>
        </authorList>
    </citation>
    <scope>NUCLEOTIDE SEQUENCE [LARGE SCALE GENOMIC DNA]</scope>
    <source>
        <strain evidence="1 2">LMG 24727</strain>
    </source>
</reference>
<evidence type="ECO:0000313" key="2">
    <source>
        <dbReference type="Proteomes" id="UP000595841"/>
    </source>
</evidence>
<dbReference type="KEGG" id="pson:JI735_00300"/>
<sequence>MNRTAATTRLGDKVLAYSELKNDLLFHKIPKDKMIYYIEQPLAIGTAKAGEYKAKFGTDIQAICRNRGIKVVMNERSGKLGQIRFRAQIELSAEERVITLYKSSMEELQQCAGVLLPGRAFSLEEIMDIHLAHELFHDLEFSEIGYTNERLDYISSLSLGPFRIRASVTKTSEIAAHAFSRHLLGLPYLPNLLDYAHMIHSGALSREDFWKLVEDWSAELDNYC</sequence>
<dbReference type="AlphaFoldDB" id="A0A974PD94"/>
<dbReference type="Proteomes" id="UP000595841">
    <property type="component" value="Chromosome"/>
</dbReference>
<protein>
    <submittedName>
        <fullName evidence="1">Uncharacterized protein</fullName>
    </submittedName>
</protein>
<name>A0A974PD94_9BACL</name>
<dbReference type="EMBL" id="CP068595">
    <property type="protein sequence ID" value="QQZ61298.1"/>
    <property type="molecule type" value="Genomic_DNA"/>
</dbReference>
<proteinExistence type="predicted"/>
<keyword evidence="2" id="KW-1185">Reference proteome</keyword>
<organism evidence="1 2">
    <name type="scientific">Paenibacillus sonchi</name>
    <dbReference type="NCBI Taxonomy" id="373687"/>
    <lineage>
        <taxon>Bacteria</taxon>
        <taxon>Bacillati</taxon>
        <taxon>Bacillota</taxon>
        <taxon>Bacilli</taxon>
        <taxon>Bacillales</taxon>
        <taxon>Paenibacillaceae</taxon>
        <taxon>Paenibacillus</taxon>
        <taxon>Paenibacillus sonchi group</taxon>
    </lineage>
</organism>
<gene>
    <name evidence="1" type="ORF">JI735_00300</name>
</gene>
<dbReference type="RefSeq" id="WP_039837122.1">
    <property type="nucleotide sequence ID" value="NZ_CP068595.1"/>
</dbReference>
<evidence type="ECO:0000313" key="1">
    <source>
        <dbReference type="EMBL" id="QQZ61298.1"/>
    </source>
</evidence>
<accession>A0A974PD94</accession>